<feature type="compositionally biased region" description="Polar residues" evidence="1">
    <location>
        <begin position="23"/>
        <end position="34"/>
    </location>
</feature>
<evidence type="ECO:0000313" key="2">
    <source>
        <dbReference type="Ensembl" id="ENSMSIP00000026262.1"/>
    </source>
</evidence>
<proteinExistence type="predicted"/>
<evidence type="ECO:0000256" key="1">
    <source>
        <dbReference type="SAM" id="MobiDB-lite"/>
    </source>
</evidence>
<name>A0A8C6HUR4_MUSSI</name>
<dbReference type="Proteomes" id="UP000694415">
    <property type="component" value="Unplaced"/>
</dbReference>
<sequence>MSRRSGVPARPLSSSPPRRRSAGWTSTPTRASPSTYCVRTTAAATAFTCGARARTACPSCSWPKITSLPAARRPSMKSWKKSSNPSDLCWGFQTQMMTRLKSTVRMWRRRSQRRTTRKWGSVSSKLLGHLAEGE</sequence>
<organism evidence="2 3">
    <name type="scientific">Mus spicilegus</name>
    <name type="common">Mound-building mouse</name>
    <dbReference type="NCBI Taxonomy" id="10103"/>
    <lineage>
        <taxon>Eukaryota</taxon>
        <taxon>Metazoa</taxon>
        <taxon>Chordata</taxon>
        <taxon>Craniata</taxon>
        <taxon>Vertebrata</taxon>
        <taxon>Euteleostomi</taxon>
        <taxon>Mammalia</taxon>
        <taxon>Eutheria</taxon>
        <taxon>Euarchontoglires</taxon>
        <taxon>Glires</taxon>
        <taxon>Rodentia</taxon>
        <taxon>Myomorpha</taxon>
        <taxon>Muroidea</taxon>
        <taxon>Muridae</taxon>
        <taxon>Murinae</taxon>
        <taxon>Mus</taxon>
        <taxon>Mus</taxon>
    </lineage>
</organism>
<reference evidence="2" key="2">
    <citation type="submission" date="2025-09" db="UniProtKB">
        <authorList>
            <consortium name="Ensembl"/>
        </authorList>
    </citation>
    <scope>IDENTIFICATION</scope>
</reference>
<feature type="region of interest" description="Disordered" evidence="1">
    <location>
        <begin position="1"/>
        <end position="34"/>
    </location>
</feature>
<feature type="region of interest" description="Disordered" evidence="1">
    <location>
        <begin position="60"/>
        <end position="85"/>
    </location>
</feature>
<protein>
    <submittedName>
        <fullName evidence="2">Maturin, neural progenitor differentiation regulator homolog (Xenopus)</fullName>
    </submittedName>
</protein>
<reference evidence="2" key="1">
    <citation type="submission" date="2025-08" db="UniProtKB">
        <authorList>
            <consortium name="Ensembl"/>
        </authorList>
    </citation>
    <scope>IDENTIFICATION</scope>
</reference>
<dbReference type="Ensembl" id="ENSMSIT00000033142.1">
    <property type="protein sequence ID" value="ENSMSIP00000026262.1"/>
    <property type="gene ID" value="ENSMSIG00000022171.1"/>
</dbReference>
<accession>A0A8C6HUR4</accession>
<evidence type="ECO:0000313" key="3">
    <source>
        <dbReference type="Proteomes" id="UP000694415"/>
    </source>
</evidence>
<keyword evidence="3" id="KW-1185">Reference proteome</keyword>
<dbReference type="AlphaFoldDB" id="A0A8C6HUR4"/>
<dbReference type="GeneTree" id="ENSGT00500000045044"/>